<reference evidence="1" key="1">
    <citation type="submission" date="2024-02" db="EMBL/GenBank/DDBJ databases">
        <title>Metagenome Assembled Genome of Zalaria obscura JY119.</title>
        <authorList>
            <person name="Vighnesh L."/>
            <person name="Jagadeeshwari U."/>
            <person name="Venkata Ramana C."/>
            <person name="Sasikala C."/>
        </authorList>
    </citation>
    <scope>NUCLEOTIDE SEQUENCE</scope>
    <source>
        <strain evidence="1">JY119</strain>
    </source>
</reference>
<dbReference type="EMBL" id="JAMKPW020000040">
    <property type="protein sequence ID" value="KAK8198510.1"/>
    <property type="molecule type" value="Genomic_DNA"/>
</dbReference>
<sequence length="125" mass="13269">MEADPHPSELIVPLLYTFYAQVRKISDEGVTEDLSRSAGSMMLTSSVADNFSEANIRTCVGTKSRAALSEKCPEGLKNALIAVLASGLAMNGFSLAMRLLLATASSAGLILEGAGQEDRFWIGLM</sequence>
<organism evidence="1 2">
    <name type="scientific">Zalaria obscura</name>
    <dbReference type="NCBI Taxonomy" id="2024903"/>
    <lineage>
        <taxon>Eukaryota</taxon>
        <taxon>Fungi</taxon>
        <taxon>Dikarya</taxon>
        <taxon>Ascomycota</taxon>
        <taxon>Pezizomycotina</taxon>
        <taxon>Dothideomycetes</taxon>
        <taxon>Dothideomycetidae</taxon>
        <taxon>Dothideales</taxon>
        <taxon>Zalariaceae</taxon>
        <taxon>Zalaria</taxon>
    </lineage>
</organism>
<evidence type="ECO:0000313" key="1">
    <source>
        <dbReference type="EMBL" id="KAK8198510.1"/>
    </source>
</evidence>
<comment type="caution">
    <text evidence="1">The sequence shown here is derived from an EMBL/GenBank/DDBJ whole genome shotgun (WGS) entry which is preliminary data.</text>
</comment>
<dbReference type="Proteomes" id="UP001320706">
    <property type="component" value="Unassembled WGS sequence"/>
</dbReference>
<gene>
    <name evidence="1" type="ORF">M8818_006377</name>
</gene>
<evidence type="ECO:0000313" key="2">
    <source>
        <dbReference type="Proteomes" id="UP001320706"/>
    </source>
</evidence>
<protein>
    <submittedName>
        <fullName evidence="1">Uncharacterized protein</fullName>
    </submittedName>
</protein>
<accession>A0ACC3S621</accession>
<proteinExistence type="predicted"/>
<name>A0ACC3S621_9PEZI</name>
<keyword evidence="2" id="KW-1185">Reference proteome</keyword>